<sequence>MIYQQAIPGTHGPNKVTSTALVQAYIHRIDQVNGIINAVVVRLFDEAIKKATEVDREIAEMNDERLAEVR</sequence>
<organism evidence="1 2">
    <name type="scientific">Cylicostephanus goldi</name>
    <name type="common">Nematode worm</name>
    <dbReference type="NCBI Taxonomy" id="71465"/>
    <lineage>
        <taxon>Eukaryota</taxon>
        <taxon>Metazoa</taxon>
        <taxon>Ecdysozoa</taxon>
        <taxon>Nematoda</taxon>
        <taxon>Chromadorea</taxon>
        <taxon>Rhabditida</taxon>
        <taxon>Rhabditina</taxon>
        <taxon>Rhabditomorpha</taxon>
        <taxon>Strongyloidea</taxon>
        <taxon>Strongylidae</taxon>
        <taxon>Cylicostephanus</taxon>
    </lineage>
</organism>
<dbReference type="SUPFAM" id="SSF75304">
    <property type="entry name" value="Amidase signature (AS) enzymes"/>
    <property type="match status" value="1"/>
</dbReference>
<accession>A0A3P6S2C2</accession>
<evidence type="ECO:0000313" key="1">
    <source>
        <dbReference type="EMBL" id="VDK60805.1"/>
    </source>
</evidence>
<keyword evidence="2" id="KW-1185">Reference proteome</keyword>
<dbReference type="InterPro" id="IPR052739">
    <property type="entry name" value="FAAH2"/>
</dbReference>
<dbReference type="EMBL" id="UYRV01015167">
    <property type="protein sequence ID" value="VDK60805.1"/>
    <property type="molecule type" value="Genomic_DNA"/>
</dbReference>
<dbReference type="GO" id="GO:0012505">
    <property type="term" value="C:endomembrane system"/>
    <property type="evidence" value="ECO:0007669"/>
    <property type="project" value="TreeGrafter"/>
</dbReference>
<evidence type="ECO:0000313" key="2">
    <source>
        <dbReference type="Proteomes" id="UP000271889"/>
    </source>
</evidence>
<proteinExistence type="predicted"/>
<dbReference type="Gene3D" id="3.90.1300.10">
    <property type="entry name" value="Amidase signature (AS) domain"/>
    <property type="match status" value="1"/>
</dbReference>
<protein>
    <submittedName>
        <fullName evidence="1">Uncharacterized protein</fullName>
    </submittedName>
</protein>
<dbReference type="AlphaFoldDB" id="A0A3P6S2C2"/>
<gene>
    <name evidence="1" type="ORF">CGOC_LOCUS5127</name>
</gene>
<dbReference type="PANTHER" id="PTHR43372">
    <property type="entry name" value="FATTY-ACID AMIDE HYDROLASE"/>
    <property type="match status" value="1"/>
</dbReference>
<dbReference type="OrthoDB" id="6428749at2759"/>
<reference evidence="1 2" key="1">
    <citation type="submission" date="2018-11" db="EMBL/GenBank/DDBJ databases">
        <authorList>
            <consortium name="Pathogen Informatics"/>
        </authorList>
    </citation>
    <scope>NUCLEOTIDE SEQUENCE [LARGE SCALE GENOMIC DNA]</scope>
</reference>
<name>A0A3P6S2C2_CYLGO</name>
<dbReference type="PANTHER" id="PTHR43372:SF4">
    <property type="entry name" value="FATTY-ACID AMIDE HYDROLASE 2"/>
    <property type="match status" value="1"/>
</dbReference>
<dbReference type="InterPro" id="IPR036928">
    <property type="entry name" value="AS_sf"/>
</dbReference>
<dbReference type="Proteomes" id="UP000271889">
    <property type="component" value="Unassembled WGS sequence"/>
</dbReference>